<dbReference type="GO" id="GO:0047632">
    <property type="term" value="F:agmatine deiminase activity"/>
    <property type="evidence" value="ECO:0007669"/>
    <property type="project" value="TreeGrafter"/>
</dbReference>
<dbReference type="AlphaFoldDB" id="A0A7T5VDD1"/>
<proteinExistence type="predicted"/>
<dbReference type="GO" id="GO:0004668">
    <property type="term" value="F:protein-arginine deiminase activity"/>
    <property type="evidence" value="ECO:0007669"/>
    <property type="project" value="InterPro"/>
</dbReference>
<gene>
    <name evidence="2" type="ORF">HP555_08185</name>
</gene>
<dbReference type="Pfam" id="PF04371">
    <property type="entry name" value="PAD_porph"/>
    <property type="match status" value="1"/>
</dbReference>
<sequence>MNRRLPAEWEEQDGVLLAWPHAKTDWHDTLVQVQKVFVEIARAISRYEQLVIVTPAIIPAEEQLRRAGISPDRFTLYRIPTNDTWSRDFGPITVYENNQPVLYDFGFNGWGLKFAAHHDTLVTAQLAAQGAFGKNTVRVPGLVLEGGSIDSDGAGTVLTTTKCLLSANRNPHLDRHSLEQTLGNLLGVKRFCWLNNGSLYGDDTDAHIDTLARFCPDNTIAYVCCDDPHDEHFTTLAAMAQELRALRTIDGQPYQLVPLPWPQPCFAPDGHRLPATYANFLIINRAVLVPTYGIPQDTAALETIARLFPDRETIGINCRPLINQHGSLHCVTMQLPRGVLS</sequence>
<organism evidence="2 3">
    <name type="scientific">Desulfobulbus oligotrophicus</name>
    <dbReference type="NCBI Taxonomy" id="1909699"/>
    <lineage>
        <taxon>Bacteria</taxon>
        <taxon>Pseudomonadati</taxon>
        <taxon>Thermodesulfobacteriota</taxon>
        <taxon>Desulfobulbia</taxon>
        <taxon>Desulfobulbales</taxon>
        <taxon>Desulfobulbaceae</taxon>
        <taxon>Desulfobulbus</taxon>
    </lineage>
</organism>
<evidence type="ECO:0000313" key="3">
    <source>
        <dbReference type="Proteomes" id="UP000596092"/>
    </source>
</evidence>
<evidence type="ECO:0000313" key="2">
    <source>
        <dbReference type="EMBL" id="QQG65845.1"/>
    </source>
</evidence>
<reference evidence="2 3" key="1">
    <citation type="submission" date="2020-05" db="EMBL/GenBank/DDBJ databases">
        <title>Complete genome of Desulfobulbus oligotrophicus.</title>
        <authorList>
            <person name="Podar M."/>
        </authorList>
    </citation>
    <scope>NUCLEOTIDE SEQUENCE [LARGE SCALE GENOMIC DNA]</scope>
    <source>
        <strain evidence="2 3">Prop6</strain>
    </source>
</reference>
<keyword evidence="3" id="KW-1185">Reference proteome</keyword>
<evidence type="ECO:0000256" key="1">
    <source>
        <dbReference type="ARBA" id="ARBA00022801"/>
    </source>
</evidence>
<keyword evidence="1" id="KW-0378">Hydrolase</keyword>
<dbReference type="PANTHER" id="PTHR31377:SF0">
    <property type="entry name" value="AGMATINE DEIMINASE-RELATED"/>
    <property type="match status" value="1"/>
</dbReference>
<dbReference type="KEGG" id="dog:HP555_08185"/>
<dbReference type="Proteomes" id="UP000596092">
    <property type="component" value="Chromosome"/>
</dbReference>
<protein>
    <submittedName>
        <fullName evidence="2">Agmatine deiminase family protein</fullName>
    </submittedName>
</protein>
<dbReference type="PANTHER" id="PTHR31377">
    <property type="entry name" value="AGMATINE DEIMINASE-RELATED"/>
    <property type="match status" value="1"/>
</dbReference>
<dbReference type="EMBL" id="CP054140">
    <property type="protein sequence ID" value="QQG65845.1"/>
    <property type="molecule type" value="Genomic_DNA"/>
</dbReference>
<dbReference type="InterPro" id="IPR007466">
    <property type="entry name" value="Peptidyl-Arg-deiminase_porph"/>
</dbReference>
<dbReference type="GO" id="GO:0009446">
    <property type="term" value="P:putrescine biosynthetic process"/>
    <property type="evidence" value="ECO:0007669"/>
    <property type="project" value="InterPro"/>
</dbReference>
<name>A0A7T5VDD1_9BACT</name>
<accession>A0A7T5VDD1</accession>
<dbReference type="RefSeq" id="WP_199261407.1">
    <property type="nucleotide sequence ID" value="NZ_CP054140.1"/>
</dbReference>
<dbReference type="Gene3D" id="3.75.10.10">
    <property type="entry name" value="L-arginine/glycine Amidinotransferase, Chain A"/>
    <property type="match status" value="1"/>
</dbReference>
<dbReference type="SUPFAM" id="SSF55909">
    <property type="entry name" value="Pentein"/>
    <property type="match status" value="1"/>
</dbReference>